<keyword evidence="1" id="KW-0812">Transmembrane</keyword>
<organism evidence="2">
    <name type="scientific">Rhizophora mucronata</name>
    <name type="common">Asiatic mangrove</name>
    <dbReference type="NCBI Taxonomy" id="61149"/>
    <lineage>
        <taxon>Eukaryota</taxon>
        <taxon>Viridiplantae</taxon>
        <taxon>Streptophyta</taxon>
        <taxon>Embryophyta</taxon>
        <taxon>Tracheophyta</taxon>
        <taxon>Spermatophyta</taxon>
        <taxon>Magnoliopsida</taxon>
        <taxon>eudicotyledons</taxon>
        <taxon>Gunneridae</taxon>
        <taxon>Pentapetalae</taxon>
        <taxon>rosids</taxon>
        <taxon>fabids</taxon>
        <taxon>Malpighiales</taxon>
        <taxon>Rhizophoraceae</taxon>
        <taxon>Rhizophora</taxon>
    </lineage>
</organism>
<keyword evidence="1" id="KW-0472">Membrane</keyword>
<sequence length="72" mass="7849">MKVVLGHTRTIRLHVSNSISLPFPRSWHSSPGVNNTNRITAITSGAQSAILLPPVPSLSLVINFSFFFFLAS</sequence>
<accession>A0A2P2QBN2</accession>
<evidence type="ECO:0000313" key="2">
    <source>
        <dbReference type="EMBL" id="MBX64401.1"/>
    </source>
</evidence>
<dbReference type="AlphaFoldDB" id="A0A2P2QBN2"/>
<feature type="transmembrane region" description="Helical" evidence="1">
    <location>
        <begin position="50"/>
        <end position="71"/>
    </location>
</feature>
<reference evidence="2" key="1">
    <citation type="submission" date="2018-02" db="EMBL/GenBank/DDBJ databases">
        <title>Rhizophora mucronata_Transcriptome.</title>
        <authorList>
            <person name="Meera S.P."/>
            <person name="Sreeshan A."/>
            <person name="Augustine A."/>
        </authorList>
    </citation>
    <scope>NUCLEOTIDE SEQUENCE</scope>
    <source>
        <tissue evidence="2">Leaf</tissue>
    </source>
</reference>
<proteinExistence type="predicted"/>
<name>A0A2P2QBN2_RHIMU</name>
<dbReference type="EMBL" id="GGEC01083917">
    <property type="protein sequence ID" value="MBX64401.1"/>
    <property type="molecule type" value="Transcribed_RNA"/>
</dbReference>
<protein>
    <submittedName>
        <fullName evidence="2">Uncharacterized protein</fullName>
    </submittedName>
</protein>
<evidence type="ECO:0000256" key="1">
    <source>
        <dbReference type="SAM" id="Phobius"/>
    </source>
</evidence>
<keyword evidence="1" id="KW-1133">Transmembrane helix</keyword>